<dbReference type="PROSITE" id="PS51257">
    <property type="entry name" value="PROKAR_LIPOPROTEIN"/>
    <property type="match status" value="1"/>
</dbReference>
<dbReference type="InterPro" id="IPR041662">
    <property type="entry name" value="SusD-like_2"/>
</dbReference>
<dbReference type="Gene3D" id="1.25.40.390">
    <property type="match status" value="1"/>
</dbReference>
<dbReference type="InterPro" id="IPR011990">
    <property type="entry name" value="TPR-like_helical_dom_sf"/>
</dbReference>
<proteinExistence type="predicted"/>
<evidence type="ECO:0000313" key="1">
    <source>
        <dbReference type="EMBL" id="MFC4873997.1"/>
    </source>
</evidence>
<dbReference type="RefSeq" id="WP_377067414.1">
    <property type="nucleotide sequence ID" value="NZ_JBHSJJ010000014.1"/>
</dbReference>
<dbReference type="SUPFAM" id="SSF48452">
    <property type="entry name" value="TPR-like"/>
    <property type="match status" value="1"/>
</dbReference>
<dbReference type="Pfam" id="PF12771">
    <property type="entry name" value="SusD-like_2"/>
    <property type="match status" value="1"/>
</dbReference>
<keyword evidence="1" id="KW-0449">Lipoprotein</keyword>
<protein>
    <submittedName>
        <fullName evidence="1">SusD/RagB family nutrient-binding outer membrane lipoprotein</fullName>
    </submittedName>
</protein>
<reference evidence="2" key="1">
    <citation type="journal article" date="2019" name="Int. J. Syst. Evol. Microbiol.">
        <title>The Global Catalogue of Microorganisms (GCM) 10K type strain sequencing project: providing services to taxonomists for standard genome sequencing and annotation.</title>
        <authorList>
            <consortium name="The Broad Institute Genomics Platform"/>
            <consortium name="The Broad Institute Genome Sequencing Center for Infectious Disease"/>
            <person name="Wu L."/>
            <person name="Ma J."/>
        </authorList>
    </citation>
    <scope>NUCLEOTIDE SEQUENCE [LARGE SCALE GENOMIC DNA]</scope>
    <source>
        <strain evidence="2">CGMCC 4.7466</strain>
    </source>
</reference>
<name>A0ABV9T5I2_9BACT</name>
<sequence>MKNLKIYIVAAGLVFWASCDSGFDEMNINPNALTAIEPVYQLNTAIVASAPVYGNLSYETTIVKQMITPFSGVGAAANFNQDNRSVAAGNWQRGYRNMIKDLEDAYHATLDKPEYHNLHQLIRIWKAYTFMFLTDTYGDVPYFEAGKVFREGITNPVYDPQEQVYDAILKELEEASAAINPGGPGVPSEVLYSGDLNRWKRLGNSLLLRAAMRLSKVNPTKAAEFVAKSVAGGLMMSNDDNAVIRHTADFTNNIGAQLNGGQSAFFYLAEDFVSFLQENDDPRLASIAVRYVGASSGASQNESVANRDPAIQIGMPLGYDNTTVSQAVEASNLVSLWDYSQLDRTRMANPQAPSFLVTYGQTQLLLAEAVYRGWTQGDAGVLYSNGIRAHMEQLANYGASVAISEGAIQAYLQANPLEPGRELEQINTQYWVATFLLGPETWANFRRSGYPILSPNNYPGSDLQTEDFIRRLTYTDAEINVNATNVQQAVSRQGPNIMDTRVWWDVP</sequence>
<organism evidence="1 2">
    <name type="scientific">Negadavirga shengliensis</name>
    <dbReference type="NCBI Taxonomy" id="1389218"/>
    <lineage>
        <taxon>Bacteria</taxon>
        <taxon>Pseudomonadati</taxon>
        <taxon>Bacteroidota</taxon>
        <taxon>Cytophagia</taxon>
        <taxon>Cytophagales</taxon>
        <taxon>Cyclobacteriaceae</taxon>
        <taxon>Negadavirga</taxon>
    </lineage>
</organism>
<keyword evidence="2" id="KW-1185">Reference proteome</keyword>
<gene>
    <name evidence="1" type="ORF">ACFPFU_19990</name>
</gene>
<dbReference type="Proteomes" id="UP001595818">
    <property type="component" value="Unassembled WGS sequence"/>
</dbReference>
<accession>A0ABV9T5I2</accession>
<dbReference type="EMBL" id="JBHSJJ010000014">
    <property type="protein sequence ID" value="MFC4873997.1"/>
    <property type="molecule type" value="Genomic_DNA"/>
</dbReference>
<evidence type="ECO:0000313" key="2">
    <source>
        <dbReference type="Proteomes" id="UP001595818"/>
    </source>
</evidence>
<comment type="caution">
    <text evidence="1">The sequence shown here is derived from an EMBL/GenBank/DDBJ whole genome shotgun (WGS) entry which is preliminary data.</text>
</comment>